<keyword evidence="1" id="KW-0812">Transmembrane</keyword>
<evidence type="ECO:0000313" key="2">
    <source>
        <dbReference type="EMBL" id="HGS87544.1"/>
    </source>
</evidence>
<feature type="transmembrane region" description="Helical" evidence="1">
    <location>
        <begin position="140"/>
        <end position="157"/>
    </location>
</feature>
<organism evidence="2">
    <name type="scientific">Bellilinea caldifistulae</name>
    <dbReference type="NCBI Taxonomy" id="360411"/>
    <lineage>
        <taxon>Bacteria</taxon>
        <taxon>Bacillati</taxon>
        <taxon>Chloroflexota</taxon>
        <taxon>Anaerolineae</taxon>
        <taxon>Anaerolineales</taxon>
        <taxon>Anaerolineaceae</taxon>
        <taxon>Bellilinea</taxon>
    </lineage>
</organism>
<keyword evidence="1" id="KW-0472">Membrane</keyword>
<feature type="transmembrane region" description="Helical" evidence="1">
    <location>
        <begin position="23"/>
        <end position="41"/>
    </location>
</feature>
<dbReference type="NCBIfam" id="NF038020">
    <property type="entry name" value="HeR"/>
    <property type="match status" value="1"/>
</dbReference>
<feature type="transmembrane region" description="Helical" evidence="1">
    <location>
        <begin position="203"/>
        <end position="221"/>
    </location>
</feature>
<name>A0A7C4Q266_9CHLR</name>
<feature type="transmembrane region" description="Helical" evidence="1">
    <location>
        <begin position="114"/>
        <end position="134"/>
    </location>
</feature>
<dbReference type="EMBL" id="DSXR01000079">
    <property type="protein sequence ID" value="HGS87544.1"/>
    <property type="molecule type" value="Genomic_DNA"/>
</dbReference>
<gene>
    <name evidence="2" type="ORF">ENT17_07980</name>
</gene>
<feature type="transmembrane region" description="Helical" evidence="1">
    <location>
        <begin position="169"/>
        <end position="191"/>
    </location>
</feature>
<feature type="transmembrane region" description="Helical" evidence="1">
    <location>
        <begin position="242"/>
        <end position="261"/>
    </location>
</feature>
<sequence length="266" mass="30256">METNAPLNTAGPDLKKFQGLRRFNLIMGFLHLIQGIFMWVVSNDRTYPIFTNYLTFDRATFTLKPDPQLLYELPFGPAVALFLLISAVAHFYLSTIGYKPYVENLKKGMNPIRFYEYALSSSLMVVLIGMLVGIWDLGTMIAIFGINAMMNLFGIMMEEHNQNTTRTSWLAFIYGSLAGIVPWIVIFLYFMGAVNSGEAKPPAFVYAIVPTLFVMFNIFAVNMVLQYKKVGPWRDYLYGERVYIILSLVAKTVLAWLIWFGTLAPV</sequence>
<evidence type="ECO:0000256" key="1">
    <source>
        <dbReference type="SAM" id="Phobius"/>
    </source>
</evidence>
<evidence type="ECO:0008006" key="3">
    <source>
        <dbReference type="Google" id="ProtNLM"/>
    </source>
</evidence>
<dbReference type="AlphaFoldDB" id="A0A7C4Q266"/>
<dbReference type="InterPro" id="IPR041113">
    <property type="entry name" value="Heliorhodopsin"/>
</dbReference>
<keyword evidence="1" id="KW-1133">Transmembrane helix</keyword>
<comment type="caution">
    <text evidence="2">The sequence shown here is derived from an EMBL/GenBank/DDBJ whole genome shotgun (WGS) entry which is preliminary data.</text>
</comment>
<dbReference type="Gene3D" id="1.20.1070.10">
    <property type="entry name" value="Rhodopsin 7-helix transmembrane proteins"/>
    <property type="match status" value="1"/>
</dbReference>
<protein>
    <recommendedName>
        <fullName evidence="3">Heliorhodopsin HeR</fullName>
    </recommendedName>
</protein>
<dbReference type="Pfam" id="PF18761">
    <property type="entry name" value="Heliorhodopsin"/>
    <property type="match status" value="1"/>
</dbReference>
<feature type="transmembrane region" description="Helical" evidence="1">
    <location>
        <begin position="75"/>
        <end position="93"/>
    </location>
</feature>
<accession>A0A7C4Q266</accession>
<reference evidence="2" key="1">
    <citation type="journal article" date="2020" name="mSystems">
        <title>Genome- and Community-Level Interaction Insights into Carbon Utilization and Element Cycling Functions of Hydrothermarchaeota in Hydrothermal Sediment.</title>
        <authorList>
            <person name="Zhou Z."/>
            <person name="Liu Y."/>
            <person name="Xu W."/>
            <person name="Pan J."/>
            <person name="Luo Z.H."/>
            <person name="Li M."/>
        </authorList>
    </citation>
    <scope>NUCLEOTIDE SEQUENCE [LARGE SCALE GENOMIC DNA]</scope>
    <source>
        <strain evidence="2">SpSt-556</strain>
    </source>
</reference>
<proteinExistence type="predicted"/>